<feature type="region of interest" description="Disordered" evidence="1">
    <location>
        <begin position="65"/>
        <end position="119"/>
    </location>
</feature>
<gene>
    <name evidence="3" type="ORF">LI194_10380</name>
</gene>
<keyword evidence="2" id="KW-1133">Transmembrane helix</keyword>
<protein>
    <recommendedName>
        <fullName evidence="5">Lipoprotein</fullName>
    </recommendedName>
</protein>
<evidence type="ECO:0000256" key="2">
    <source>
        <dbReference type="SAM" id="Phobius"/>
    </source>
</evidence>
<evidence type="ECO:0008006" key="5">
    <source>
        <dbReference type="Google" id="ProtNLM"/>
    </source>
</evidence>
<feature type="compositionally biased region" description="Polar residues" evidence="1">
    <location>
        <begin position="65"/>
        <end position="86"/>
    </location>
</feature>
<dbReference type="Proteomes" id="UP001198806">
    <property type="component" value="Unassembled WGS sequence"/>
</dbReference>
<dbReference type="PROSITE" id="PS51257">
    <property type="entry name" value="PROKAR_LIPOPROTEIN"/>
    <property type="match status" value="1"/>
</dbReference>
<keyword evidence="2" id="KW-0812">Transmembrane</keyword>
<feature type="compositionally biased region" description="Low complexity" evidence="1">
    <location>
        <begin position="93"/>
        <end position="111"/>
    </location>
</feature>
<keyword evidence="2" id="KW-0472">Membrane</keyword>
<reference evidence="3" key="1">
    <citation type="submission" date="2021-10" db="EMBL/GenBank/DDBJ databases">
        <title>Collection of gut derived symbiotic bacterial strains cultured from healthy donors.</title>
        <authorList>
            <person name="Lin H."/>
            <person name="Littmann E."/>
            <person name="Kohout C."/>
            <person name="Pamer E.G."/>
        </authorList>
    </citation>
    <scope>NUCLEOTIDE SEQUENCE</scope>
    <source>
        <strain evidence="3">DFI.2.94</strain>
    </source>
</reference>
<organism evidence="3 4">
    <name type="scientific">Parabacteroides distasonis</name>
    <dbReference type="NCBI Taxonomy" id="823"/>
    <lineage>
        <taxon>Bacteria</taxon>
        <taxon>Pseudomonadati</taxon>
        <taxon>Bacteroidota</taxon>
        <taxon>Bacteroidia</taxon>
        <taxon>Bacteroidales</taxon>
        <taxon>Tannerellaceae</taxon>
        <taxon>Parabacteroides</taxon>
    </lineage>
</organism>
<evidence type="ECO:0000256" key="1">
    <source>
        <dbReference type="SAM" id="MobiDB-lite"/>
    </source>
</evidence>
<proteinExistence type="predicted"/>
<evidence type="ECO:0000313" key="4">
    <source>
        <dbReference type="Proteomes" id="UP001198806"/>
    </source>
</evidence>
<feature type="transmembrane region" description="Helical" evidence="2">
    <location>
        <begin position="124"/>
        <end position="141"/>
    </location>
</feature>
<dbReference type="AlphaFoldDB" id="A0AAP3RCX1"/>
<sequence>MMNKLVCIGLIILSALSCSVSRDNKQRLYKHEKDSLSAIRIDHLFRQAKSDSRNHLSATLRQVTFSSPDSSGRQYPLSVTTATLQEQSRRSATDTSSLSSAQRSTQTSTATHVSQESKERKRQATPWWLWLAPGLALIVILKKRPRQNKNSSYEP</sequence>
<name>A0AAP3RCX1_PARDI</name>
<dbReference type="RefSeq" id="WP_227154314.1">
    <property type="nucleotide sequence ID" value="NZ_AP019729.1"/>
</dbReference>
<dbReference type="EMBL" id="JAJCNI010000010">
    <property type="protein sequence ID" value="MCB6518203.1"/>
    <property type="molecule type" value="Genomic_DNA"/>
</dbReference>
<accession>A0AAP3RCX1</accession>
<comment type="caution">
    <text evidence="3">The sequence shown here is derived from an EMBL/GenBank/DDBJ whole genome shotgun (WGS) entry which is preliminary data.</text>
</comment>
<evidence type="ECO:0000313" key="3">
    <source>
        <dbReference type="EMBL" id="MCB6518203.1"/>
    </source>
</evidence>